<sequence length="118" mass="13244">PTKTNPIGVADEEMTVKGKDATFLKELCQRFPPLKPEEQPWVKDWADSYATLQKEHPGIPCTLCQHALIMRQASQRWLITSQRPVTTKMREMIAKIDARGEAARAKGNKGKGKGRATE</sequence>
<reference evidence="2" key="1">
    <citation type="submission" date="2022-10" db="EMBL/GenBank/DDBJ databases">
        <title>Culturing micro-colonial fungi from biological soil crusts in the Mojave desert and describing Neophaeococcomyces mojavensis, and introducing the new genera and species Taxawa tesnikishii.</title>
        <authorList>
            <person name="Kurbessoian T."/>
            <person name="Stajich J.E."/>
        </authorList>
    </citation>
    <scope>NUCLEOTIDE SEQUENCE</scope>
    <source>
        <strain evidence="2">TK_1</strain>
    </source>
</reference>
<accession>A0ABQ9NIN5</accession>
<dbReference type="Proteomes" id="UP001172684">
    <property type="component" value="Unassembled WGS sequence"/>
</dbReference>
<feature type="region of interest" description="Disordered" evidence="1">
    <location>
        <begin position="98"/>
        <end position="118"/>
    </location>
</feature>
<feature type="non-terminal residue" evidence="2">
    <location>
        <position position="1"/>
    </location>
</feature>
<gene>
    <name evidence="2" type="ORF">H2201_008847</name>
</gene>
<name>A0ABQ9NIN5_9PEZI</name>
<feature type="compositionally biased region" description="Basic residues" evidence="1">
    <location>
        <begin position="106"/>
        <end position="118"/>
    </location>
</feature>
<dbReference type="EMBL" id="JAPDRL010000184">
    <property type="protein sequence ID" value="KAJ9655219.1"/>
    <property type="molecule type" value="Genomic_DNA"/>
</dbReference>
<keyword evidence="3" id="KW-1185">Reference proteome</keyword>
<evidence type="ECO:0000313" key="3">
    <source>
        <dbReference type="Proteomes" id="UP001172684"/>
    </source>
</evidence>
<protein>
    <submittedName>
        <fullName evidence="2">Uncharacterized protein</fullName>
    </submittedName>
</protein>
<organism evidence="2 3">
    <name type="scientific">Coniosporium apollinis</name>
    <dbReference type="NCBI Taxonomy" id="61459"/>
    <lineage>
        <taxon>Eukaryota</taxon>
        <taxon>Fungi</taxon>
        <taxon>Dikarya</taxon>
        <taxon>Ascomycota</taxon>
        <taxon>Pezizomycotina</taxon>
        <taxon>Dothideomycetes</taxon>
        <taxon>Dothideomycetes incertae sedis</taxon>
        <taxon>Coniosporium</taxon>
    </lineage>
</organism>
<evidence type="ECO:0000313" key="2">
    <source>
        <dbReference type="EMBL" id="KAJ9655219.1"/>
    </source>
</evidence>
<evidence type="ECO:0000256" key="1">
    <source>
        <dbReference type="SAM" id="MobiDB-lite"/>
    </source>
</evidence>
<comment type="caution">
    <text evidence="2">The sequence shown here is derived from an EMBL/GenBank/DDBJ whole genome shotgun (WGS) entry which is preliminary data.</text>
</comment>
<proteinExistence type="predicted"/>